<dbReference type="Proteomes" id="UP001595859">
    <property type="component" value="Unassembled WGS sequence"/>
</dbReference>
<dbReference type="SMART" id="SM00327">
    <property type="entry name" value="VWA"/>
    <property type="match status" value="1"/>
</dbReference>
<dbReference type="Gene3D" id="3.40.50.410">
    <property type="entry name" value="von Willebrand factor, type A domain"/>
    <property type="match status" value="1"/>
</dbReference>
<dbReference type="PROSITE" id="PS50234">
    <property type="entry name" value="VWFA"/>
    <property type="match status" value="1"/>
</dbReference>
<evidence type="ECO:0000313" key="3">
    <source>
        <dbReference type="Proteomes" id="UP001595859"/>
    </source>
</evidence>
<evidence type="ECO:0000259" key="1">
    <source>
        <dbReference type="PROSITE" id="PS50234"/>
    </source>
</evidence>
<dbReference type="RefSeq" id="WP_378055936.1">
    <property type="nucleotide sequence ID" value="NZ_JBHSIS010000005.1"/>
</dbReference>
<name>A0ABV9S2W6_9PSEU</name>
<sequence>MADSPDSTAVPVYLVVDISASMAPLMGLMNDLLIDAWQNILADPLLADVVHLGVVSFSSAVSVDLPLTAADRISAFPRLLAGGATHYAAVFQHLVALLHQDVVALKANSYRVFRPAVFFLSDGRPLDESFTWSAALEKLKTRSIAGGPRIFSVGIGDADPGVVQEVASVSGAALMVRTGASSSEAIGGYFQLVDEYVKSLTRSVAGNARQVVFRWPENLVELPIIGK</sequence>
<dbReference type="EMBL" id="JBHSIS010000005">
    <property type="protein sequence ID" value="MFC4853974.1"/>
    <property type="molecule type" value="Genomic_DNA"/>
</dbReference>
<accession>A0ABV9S2W6</accession>
<comment type="caution">
    <text evidence="2">The sequence shown here is derived from an EMBL/GenBank/DDBJ whole genome shotgun (WGS) entry which is preliminary data.</text>
</comment>
<dbReference type="InterPro" id="IPR036465">
    <property type="entry name" value="vWFA_dom_sf"/>
</dbReference>
<evidence type="ECO:0000313" key="2">
    <source>
        <dbReference type="EMBL" id="MFC4853974.1"/>
    </source>
</evidence>
<protein>
    <submittedName>
        <fullName evidence="2">VWA domain-containing protein</fullName>
    </submittedName>
</protein>
<dbReference type="InterPro" id="IPR002035">
    <property type="entry name" value="VWF_A"/>
</dbReference>
<dbReference type="Pfam" id="PF00092">
    <property type="entry name" value="VWA"/>
    <property type="match status" value="1"/>
</dbReference>
<reference evidence="3" key="1">
    <citation type="journal article" date="2019" name="Int. J. Syst. Evol. Microbiol.">
        <title>The Global Catalogue of Microorganisms (GCM) 10K type strain sequencing project: providing services to taxonomists for standard genome sequencing and annotation.</title>
        <authorList>
            <consortium name="The Broad Institute Genomics Platform"/>
            <consortium name="The Broad Institute Genome Sequencing Center for Infectious Disease"/>
            <person name="Wu L."/>
            <person name="Ma J."/>
        </authorList>
    </citation>
    <scope>NUCLEOTIDE SEQUENCE [LARGE SCALE GENOMIC DNA]</scope>
    <source>
        <strain evidence="3">ZS-22-S1</strain>
    </source>
</reference>
<dbReference type="SUPFAM" id="SSF53300">
    <property type="entry name" value="vWA-like"/>
    <property type="match status" value="1"/>
</dbReference>
<proteinExistence type="predicted"/>
<keyword evidence="3" id="KW-1185">Reference proteome</keyword>
<gene>
    <name evidence="2" type="ORF">ACFPCV_10710</name>
</gene>
<feature type="domain" description="VWFA" evidence="1">
    <location>
        <begin position="11"/>
        <end position="200"/>
    </location>
</feature>
<organism evidence="2 3">
    <name type="scientific">Actinophytocola glycyrrhizae</name>
    <dbReference type="NCBI Taxonomy" id="2044873"/>
    <lineage>
        <taxon>Bacteria</taxon>
        <taxon>Bacillati</taxon>
        <taxon>Actinomycetota</taxon>
        <taxon>Actinomycetes</taxon>
        <taxon>Pseudonocardiales</taxon>
        <taxon>Pseudonocardiaceae</taxon>
    </lineage>
</organism>